<keyword evidence="1" id="KW-0614">Plasmid</keyword>
<reference evidence="1" key="2">
    <citation type="submission" date="2015-07" db="EMBL/GenBank/DDBJ databases">
        <title>Plasmids, circular viruses and viroids from rat gut.</title>
        <authorList>
            <person name="Jorgensen T.J."/>
            <person name="Hansen M.A."/>
            <person name="Xu Z."/>
            <person name="Tabak M.A."/>
            <person name="Sorensen S.J."/>
            <person name="Hansen L.H."/>
        </authorList>
    </citation>
    <scope>NUCLEOTIDE SEQUENCE</scope>
    <source>
        <plasmid evidence="1">pRGFK1351</plasmid>
    </source>
</reference>
<reference evidence="1" key="1">
    <citation type="submission" date="2015-06" db="EMBL/GenBank/DDBJ databases">
        <authorList>
            <person name="Joergensen T."/>
        </authorList>
    </citation>
    <scope>NUCLEOTIDE SEQUENCE</scope>
    <source>
        <plasmid evidence="1">pRGFK1351</plasmid>
    </source>
</reference>
<evidence type="ECO:0000313" key="1">
    <source>
        <dbReference type="EMBL" id="CRY97017.1"/>
    </source>
</evidence>
<accession>A0A0H5QML6</accession>
<name>A0A0H5QML6_9ZZZZ</name>
<geneLocation type="plasmid" evidence="1">
    <name>pRGFK1351</name>
</geneLocation>
<dbReference type="AlphaFoldDB" id="A0A0H5QML6"/>
<sequence>MGDFSLLYKSSKVCYAVNEKKTVAAYPRKQERSINMAGYCSARKLTNVKGRIDYISNPKRQECIESYYSTADTDFWSLLAAECQQQHKQQVQKKIVFENGQETVKTTVSKCCEAREFIVGIPQDYKITAKEIAEWFKAKYGVECSVALHWKEKTQNFHAHIIYAERTLLKEPAIIEHKRTYYYDADGKKCKKADAVKVVPKGIEKRYFSDKNKDFKTTKFALEFKKTVLANFGLDDFDRNLHFATKHIGKNNPNAEHIRAYNNLVSNLNEYFDLYDEVNFDEKTTPKQKYKAMLNAKSIETLKMDDMAKVFDDFRETYHITPKMAQNRFESLTEHQYEYEQDLKKAKTMYLPTSDVVQQSLNQIYKKEIPPRYNNLVGNELVQKIEQCINSIKEHIKWFVGALQKFSVSFGNERHKTNDYDFDITDEL</sequence>
<evidence type="ECO:0008006" key="2">
    <source>
        <dbReference type="Google" id="ProtNLM"/>
    </source>
</evidence>
<dbReference type="Gene3D" id="3.30.930.30">
    <property type="match status" value="1"/>
</dbReference>
<organism evidence="1">
    <name type="scientific">uncultured prokaryote</name>
    <dbReference type="NCBI Taxonomy" id="198431"/>
    <lineage>
        <taxon>unclassified sequences</taxon>
        <taxon>environmental samples</taxon>
    </lineage>
</organism>
<dbReference type="EMBL" id="LN853913">
    <property type="protein sequence ID" value="CRY97017.1"/>
    <property type="molecule type" value="Genomic_DNA"/>
</dbReference>
<proteinExistence type="predicted"/>
<protein>
    <recommendedName>
        <fullName evidence="2">MobA/MobL protein domain-containing protein</fullName>
    </recommendedName>
</protein>